<keyword evidence="3" id="KW-0819">tRNA processing</keyword>
<accession>A0A5E4LTW5</accession>
<dbReference type="GO" id="GO:0005737">
    <property type="term" value="C:cytoplasm"/>
    <property type="evidence" value="ECO:0007669"/>
    <property type="project" value="TreeGrafter"/>
</dbReference>
<evidence type="ECO:0000256" key="4">
    <source>
        <dbReference type="ARBA" id="ARBA00022723"/>
    </source>
</evidence>
<dbReference type="Proteomes" id="UP000789941">
    <property type="component" value="Unassembled WGS sequence"/>
</dbReference>
<dbReference type="Gene3D" id="3.30.420.40">
    <property type="match status" value="2"/>
</dbReference>
<name>A0A5E4LTW5_9ARCH</name>
<dbReference type="GO" id="GO:0046872">
    <property type="term" value="F:metal ion binding"/>
    <property type="evidence" value="ECO:0007669"/>
    <property type="project" value="UniProtKB-KW"/>
</dbReference>
<dbReference type="AlphaFoldDB" id="A0A5E4LTW5"/>
<reference evidence="8 9" key="1">
    <citation type="submission" date="2019-08" db="EMBL/GenBank/DDBJ databases">
        <authorList>
            <person name="Vazquez-Campos X."/>
        </authorList>
    </citation>
    <scope>NUCLEOTIDE SEQUENCE [LARGE SCALE GENOMIC DNA]</scope>
    <source>
        <strain evidence="8">LFW-283_2</strain>
    </source>
</reference>
<evidence type="ECO:0000256" key="1">
    <source>
        <dbReference type="ARBA" id="ARBA00012156"/>
    </source>
</evidence>
<dbReference type="PANTHER" id="PTHR11735:SF14">
    <property type="entry name" value="TRNA N6-ADENOSINE THREONYLCARBAMOYLTRANSFERASE"/>
    <property type="match status" value="1"/>
</dbReference>
<evidence type="ECO:0000313" key="8">
    <source>
        <dbReference type="EMBL" id="VVC03286.1"/>
    </source>
</evidence>
<evidence type="ECO:0000256" key="6">
    <source>
        <dbReference type="ARBA" id="ARBA00048117"/>
    </source>
</evidence>
<organism evidence="8 9">
    <name type="scientific">Candidatus Bilamarchaeum dharawalense</name>
    <dbReference type="NCBI Taxonomy" id="2885759"/>
    <lineage>
        <taxon>Archaea</taxon>
        <taxon>Candidatus Micrarchaeota</taxon>
        <taxon>Candidatus Micrarchaeia</taxon>
        <taxon>Candidatus Anstonellales</taxon>
        <taxon>Candidatus Bilamarchaeaceae</taxon>
        <taxon>Candidatus Bilamarchaeum</taxon>
    </lineage>
</organism>
<dbReference type="EC" id="2.3.1.234" evidence="1"/>
<dbReference type="PANTHER" id="PTHR11735">
    <property type="entry name" value="TRNA N6-ADENOSINE THREONYLCARBAMOYLTRANSFERASE"/>
    <property type="match status" value="1"/>
</dbReference>
<dbReference type="EMBL" id="CABMJJ010000007">
    <property type="protein sequence ID" value="VVC03286.1"/>
    <property type="molecule type" value="Genomic_DNA"/>
</dbReference>
<keyword evidence="5 8" id="KW-0012">Acyltransferase</keyword>
<dbReference type="InterPro" id="IPR043129">
    <property type="entry name" value="ATPase_NBD"/>
</dbReference>
<evidence type="ECO:0000256" key="2">
    <source>
        <dbReference type="ARBA" id="ARBA00022679"/>
    </source>
</evidence>
<dbReference type="NCBIfam" id="TIGR03722">
    <property type="entry name" value="arch_KAE1"/>
    <property type="match status" value="1"/>
</dbReference>
<evidence type="ECO:0000313" key="9">
    <source>
        <dbReference type="Proteomes" id="UP000789941"/>
    </source>
</evidence>
<evidence type="ECO:0000256" key="3">
    <source>
        <dbReference type="ARBA" id="ARBA00022694"/>
    </source>
</evidence>
<dbReference type="GO" id="GO:0061711">
    <property type="term" value="F:tRNA N(6)-L-threonylcarbamoyladenine synthase activity"/>
    <property type="evidence" value="ECO:0007669"/>
    <property type="project" value="UniProtKB-EC"/>
</dbReference>
<dbReference type="NCBIfam" id="TIGR00329">
    <property type="entry name" value="gcp_kae1"/>
    <property type="match status" value="1"/>
</dbReference>
<gene>
    <name evidence="8" type="primary">kae1</name>
    <name evidence="8" type="ORF">LFW2832_00272</name>
</gene>
<dbReference type="SUPFAM" id="SSF53067">
    <property type="entry name" value="Actin-like ATPase domain"/>
    <property type="match status" value="1"/>
</dbReference>
<dbReference type="InterPro" id="IPR017861">
    <property type="entry name" value="KAE1/TsaD"/>
</dbReference>
<keyword evidence="4" id="KW-0479">Metal-binding</keyword>
<comment type="caution">
    <text evidence="8">The sequence shown here is derived from an EMBL/GenBank/DDBJ whole genome shotgun (WGS) entry which is preliminary data.</text>
</comment>
<comment type="catalytic activity">
    <reaction evidence="6">
        <text>L-threonylcarbamoyladenylate + adenosine(37) in tRNA = N(6)-L-threonylcarbamoyladenosine(37) in tRNA + AMP + H(+)</text>
        <dbReference type="Rhea" id="RHEA:37059"/>
        <dbReference type="Rhea" id="RHEA-COMP:10162"/>
        <dbReference type="Rhea" id="RHEA-COMP:10163"/>
        <dbReference type="ChEBI" id="CHEBI:15378"/>
        <dbReference type="ChEBI" id="CHEBI:73682"/>
        <dbReference type="ChEBI" id="CHEBI:74411"/>
        <dbReference type="ChEBI" id="CHEBI:74418"/>
        <dbReference type="ChEBI" id="CHEBI:456215"/>
        <dbReference type="EC" id="2.3.1.234"/>
    </reaction>
</comment>
<sequence>MITLGIESTAHTLSMGIAKDDKILSNIIDTYSGGNEGLIPRKMADHHTNVFADVLTKALNAAKISIDQIDLIAFSQGPGIGAPLSIGVSAAKYLALKYDKKIIGVNHGYAHVKISEFFCKVKKPLILYISGGNSQILIENRDGFYQVLGETLDIGIGNLFDSFARAIKMEHAHGSALSALAEGGKYVELPYTVKGMNLVFSGLLTAAEKAAQKHSHKDVAYSLMETSFAMTCEVTERALFLTKKKHLVVCGGVAQNRHLQSMLKTMCHEDGIRFGVGPDEYNRDNGAMIAYAGWLQYKKYGQTKLENCVPITNYRIDRMKELLGKF</sequence>
<dbReference type="PRINTS" id="PR00789">
    <property type="entry name" value="OSIALOPTASE"/>
</dbReference>
<dbReference type="GO" id="GO:0000408">
    <property type="term" value="C:EKC/KEOPS complex"/>
    <property type="evidence" value="ECO:0007669"/>
    <property type="project" value="TreeGrafter"/>
</dbReference>
<protein>
    <recommendedName>
        <fullName evidence="1">N(6)-L-threonylcarbamoyladenine synthase</fullName>
        <ecNumber evidence="1">2.3.1.234</ecNumber>
    </recommendedName>
</protein>
<evidence type="ECO:0000259" key="7">
    <source>
        <dbReference type="Pfam" id="PF00814"/>
    </source>
</evidence>
<dbReference type="Pfam" id="PF00814">
    <property type="entry name" value="TsaD"/>
    <property type="match status" value="1"/>
</dbReference>
<feature type="domain" description="Gcp-like" evidence="7">
    <location>
        <begin position="23"/>
        <end position="291"/>
    </location>
</feature>
<proteinExistence type="predicted"/>
<dbReference type="GO" id="GO:0008033">
    <property type="term" value="P:tRNA processing"/>
    <property type="evidence" value="ECO:0007669"/>
    <property type="project" value="UniProtKB-KW"/>
</dbReference>
<evidence type="ECO:0000256" key="5">
    <source>
        <dbReference type="ARBA" id="ARBA00023315"/>
    </source>
</evidence>
<dbReference type="InterPro" id="IPR000905">
    <property type="entry name" value="Gcp-like_dom"/>
</dbReference>
<keyword evidence="2 8" id="KW-0808">Transferase</keyword>